<protein>
    <submittedName>
        <fullName evidence="2">Uncharacterized protein</fullName>
    </submittedName>
</protein>
<sequence length="260" mass="28725">MRVVIFMLLLVLGAPLAAMSLGMAKVEQAAPGESQQQVCERAMAAMTEELHNSLLSVIAATGAYQARLEAYRKLHRSEDALRDAYLSVLQDQKPELEGRRWNGQRCVLRADYDGDIDQLAARIPVPAVSEAAVVKDRDAPPPGVDSRTWELFSTSRDRSELARVMGVVSGIRIRMAEFYMQTGNWPEDLQQLGVAPEQLVGPGIKQAALWREGMLKVDLAGRLAGHHLNTWPVDSGVRGIEWKCSTDVEQGPQPFCEPLH</sequence>
<dbReference type="InterPro" id="IPR045584">
    <property type="entry name" value="Pilin-like"/>
</dbReference>
<evidence type="ECO:0000313" key="3">
    <source>
        <dbReference type="Proteomes" id="UP000010164"/>
    </source>
</evidence>
<dbReference type="Proteomes" id="UP000010164">
    <property type="component" value="Unassembled WGS sequence"/>
</dbReference>
<dbReference type="STRING" id="1177179.A11A3_01370"/>
<comment type="caution">
    <text evidence="2">The sequence shown here is derived from an EMBL/GenBank/DDBJ whole genome shotgun (WGS) entry which is preliminary data.</text>
</comment>
<dbReference type="RefSeq" id="WP_008927465.1">
    <property type="nucleotide sequence ID" value="NZ_AMRJ01000001.1"/>
</dbReference>
<evidence type="ECO:0000256" key="1">
    <source>
        <dbReference type="ARBA" id="ARBA00005233"/>
    </source>
</evidence>
<dbReference type="Gene3D" id="3.30.700.10">
    <property type="entry name" value="Glycoprotein, Type 4 Pilin"/>
    <property type="match status" value="1"/>
</dbReference>
<organism evidence="2 3">
    <name type="scientific">Alcanivorax hongdengensis A-11-3</name>
    <dbReference type="NCBI Taxonomy" id="1177179"/>
    <lineage>
        <taxon>Bacteria</taxon>
        <taxon>Pseudomonadati</taxon>
        <taxon>Pseudomonadota</taxon>
        <taxon>Gammaproteobacteria</taxon>
        <taxon>Oceanospirillales</taxon>
        <taxon>Alcanivoracaceae</taxon>
        <taxon>Alcanivorax</taxon>
    </lineage>
</organism>
<dbReference type="GO" id="GO:0009289">
    <property type="term" value="C:pilus"/>
    <property type="evidence" value="ECO:0007669"/>
    <property type="project" value="InterPro"/>
</dbReference>
<dbReference type="PATRIC" id="fig|1177179.3.peg.267"/>
<name>L0WIU8_9GAMM</name>
<dbReference type="SUPFAM" id="SSF54523">
    <property type="entry name" value="Pili subunits"/>
    <property type="match status" value="1"/>
</dbReference>
<accession>L0WIU8</accession>
<keyword evidence="3" id="KW-1185">Reference proteome</keyword>
<dbReference type="AlphaFoldDB" id="L0WIU8"/>
<dbReference type="GO" id="GO:0007155">
    <property type="term" value="P:cell adhesion"/>
    <property type="evidence" value="ECO:0007669"/>
    <property type="project" value="InterPro"/>
</dbReference>
<gene>
    <name evidence="2" type="ORF">A11A3_01370</name>
</gene>
<dbReference type="InterPro" id="IPR001082">
    <property type="entry name" value="Pilin"/>
</dbReference>
<reference evidence="2 3" key="1">
    <citation type="journal article" date="2012" name="J. Bacteriol.">
        <title>Genome Sequence of the Alkane-Degrading Bacterium Alcanivorax hongdengensis Type Strain A-11-3.</title>
        <authorList>
            <person name="Lai Q."/>
            <person name="Shao Z."/>
        </authorList>
    </citation>
    <scope>NUCLEOTIDE SEQUENCE [LARGE SCALE GENOMIC DNA]</scope>
    <source>
        <strain evidence="2 3">A-11-3</strain>
    </source>
</reference>
<dbReference type="EMBL" id="AMRJ01000001">
    <property type="protein sequence ID" value="EKF76102.1"/>
    <property type="molecule type" value="Genomic_DNA"/>
</dbReference>
<dbReference type="OrthoDB" id="6076514at2"/>
<comment type="similarity">
    <text evidence="1">Belongs to the N-Me-Phe pilin family.</text>
</comment>
<dbReference type="Pfam" id="PF00114">
    <property type="entry name" value="Pilin"/>
    <property type="match status" value="1"/>
</dbReference>
<evidence type="ECO:0000313" key="2">
    <source>
        <dbReference type="EMBL" id="EKF76102.1"/>
    </source>
</evidence>
<proteinExistence type="inferred from homology"/>